<feature type="signal peptide" evidence="15">
    <location>
        <begin position="1"/>
        <end position="22"/>
    </location>
</feature>
<dbReference type="FunFam" id="3.40.50.1820:FF:000289">
    <property type="entry name" value="Pheromone-processing carboxypeptidase KEX1"/>
    <property type="match status" value="1"/>
</dbReference>
<dbReference type="InterPro" id="IPR029058">
    <property type="entry name" value="AB_hydrolase_fold"/>
</dbReference>
<evidence type="ECO:0000256" key="14">
    <source>
        <dbReference type="ARBA" id="ARBA00053632"/>
    </source>
</evidence>
<evidence type="ECO:0000256" key="12">
    <source>
        <dbReference type="ARBA" id="ARBA00023136"/>
    </source>
</evidence>
<dbReference type="EC" id="3.4.16.-" evidence="15"/>
<dbReference type="PRINTS" id="PR00724">
    <property type="entry name" value="CRBOXYPTASEC"/>
</dbReference>
<dbReference type="PANTHER" id="PTHR11802">
    <property type="entry name" value="SERINE PROTEASE FAMILY S10 SERINE CARBOXYPEPTIDASE"/>
    <property type="match status" value="1"/>
</dbReference>
<dbReference type="HOGENOM" id="CLU_008523_11_2_1"/>
<feature type="compositionally biased region" description="Acidic residues" evidence="16">
    <location>
        <begin position="682"/>
        <end position="695"/>
    </location>
</feature>
<dbReference type="GO" id="GO:0004185">
    <property type="term" value="F:serine-type carboxypeptidase activity"/>
    <property type="evidence" value="ECO:0007669"/>
    <property type="project" value="UniProtKB-UniRule"/>
</dbReference>
<comment type="catalytic activity">
    <reaction evidence="1">
        <text>Preferential release of a C-terminal arginine or lysine residue.</text>
        <dbReference type="EC" id="3.4.16.6"/>
    </reaction>
</comment>
<keyword evidence="4 15" id="KW-0121">Carboxypeptidase</keyword>
<accession>G2WDQ4</accession>
<feature type="compositionally biased region" description="Acidic residues" evidence="16">
    <location>
        <begin position="727"/>
        <end position="737"/>
    </location>
</feature>
<dbReference type="MEROPS" id="S10.007"/>
<evidence type="ECO:0000256" key="17">
    <source>
        <dbReference type="SAM" id="Phobius"/>
    </source>
</evidence>
<dbReference type="PANTHER" id="PTHR11802:SF190">
    <property type="entry name" value="PHEROMONE-PROCESSING CARBOXYPEPTIDASE KEX1"/>
    <property type="match status" value="1"/>
</dbReference>
<keyword evidence="11" id="KW-0333">Golgi apparatus</keyword>
<sequence length="737" mass="83108">MFYNRWLGTWLAMSALIRISVSLPSSEEYKVAYELLPGLSEVPDPSNIPQMHAGHIPLRSEDADEQDSSDLEYFFWKFTNNDSNGNVDRPLIIWLNGGPGCSSMDGALVESGPFRVNSDGKLYLNEGSWISKGDLLFIDQPTGTGFSVEQNKDEGKIDKNKFDEDLEDVTKHFMDFLENYFKIFPEDLTRKIILSGESYAGQYIPFFANAILNHNKFSKIDGDTYDLKALLIGNGWIDPNTQSLSYLPFAMEKKLIDESNPNFKHLTNAHENCQNLINSASTDEAAHFSYQECENILNLLLSYTRESSQKGTADCLNMYNFNLKDSYPSCGMNWPKDISFVSKFFSTPGVIDSLHLDSDKIDHWKECTNSVGTKLSNPISKPSIHLLPGLLESGIEIVLFNGDKDLICNNKGVLDTIDNLKWGGIKGFSDDAVSFDWIHKSKSTDDSEEFSGYVKYDRNLTFVSVYNASHMVPFDKSLVSRGIVDIYSNDVMIIDNNGKNVMITTDDDSDQDATTESGDKPKENLEEEEQEAQNEEGKEKEGNKDKDGDDDNDNDDDDEDDHNSEGDDDDDDDDDDDGDDDDDEDDNNEKQSNQGLEDSRHKSSEYEQEEEEVEEFAEEISMYKHKAVVVTIVTFLIVVLGVYAYDRRVRRKARHTILVDPNNRQHDSPNKTVSWADDLESGLGAEDDLEQDEQLEGGAPISSTSNKAGSKLKTKKKKKYTSLPNTEIDESFEMTDF</sequence>
<dbReference type="GO" id="GO:0006508">
    <property type="term" value="P:proteolysis"/>
    <property type="evidence" value="ECO:0007669"/>
    <property type="project" value="UniProtKB-KW"/>
</dbReference>
<evidence type="ECO:0000256" key="9">
    <source>
        <dbReference type="ARBA" id="ARBA00022801"/>
    </source>
</evidence>
<evidence type="ECO:0000256" key="15">
    <source>
        <dbReference type="RuleBase" id="RU361156"/>
    </source>
</evidence>
<dbReference type="PROSITE" id="PS00560">
    <property type="entry name" value="CARBOXYPEPT_SER_HIS"/>
    <property type="match status" value="1"/>
</dbReference>
<name>G2WDQ4_YEASK</name>
<evidence type="ECO:0000256" key="1">
    <source>
        <dbReference type="ARBA" id="ARBA00001003"/>
    </source>
</evidence>
<comment type="function">
    <text evidence="14">Protease with a carboxypeptidase B-like function involved in the C-terminal processing of the lysine and arginine residues from the precursors of K1, K2 and K28 killer toxins and a-factor (mating pheromone). Involved in the programmed cell death caused by defective N-glycosylation and also contributes to the active cell death program induced by acetic acid stress or during chronological aging. Promotes cell fusion by proteolytically processing substrates that act in parallel to PRM1 as an alternative fusion machine, as cell wall components, or both.</text>
</comment>
<dbReference type="Pfam" id="PF00450">
    <property type="entry name" value="Peptidase_S10"/>
    <property type="match status" value="1"/>
</dbReference>
<feature type="region of interest" description="Disordered" evidence="16">
    <location>
        <begin position="502"/>
        <end position="611"/>
    </location>
</feature>
<gene>
    <name evidence="18" type="primary">K7_KEX1</name>
    <name evidence="18" type="ORF">SYK7_024361</name>
</gene>
<dbReference type="GO" id="GO:0005802">
    <property type="term" value="C:trans-Golgi network"/>
    <property type="evidence" value="ECO:0007669"/>
    <property type="project" value="TreeGrafter"/>
</dbReference>
<protein>
    <recommendedName>
        <fullName evidence="15">Carboxypeptidase</fullName>
        <ecNumber evidence="15">3.4.16.-</ecNumber>
    </recommendedName>
</protein>
<keyword evidence="13" id="KW-0325">Glycoprotein</keyword>
<evidence type="ECO:0000313" key="19">
    <source>
        <dbReference type="Proteomes" id="UP000001608"/>
    </source>
</evidence>
<keyword evidence="9 15" id="KW-0378">Hydrolase</keyword>
<evidence type="ECO:0000256" key="6">
    <source>
        <dbReference type="ARBA" id="ARBA00022692"/>
    </source>
</evidence>
<dbReference type="InterPro" id="IPR018202">
    <property type="entry name" value="Ser_caboxypep_ser_AS"/>
</dbReference>
<evidence type="ECO:0000256" key="3">
    <source>
        <dbReference type="ARBA" id="ARBA00009431"/>
    </source>
</evidence>
<evidence type="ECO:0000256" key="13">
    <source>
        <dbReference type="ARBA" id="ARBA00023180"/>
    </source>
</evidence>
<evidence type="ECO:0000256" key="2">
    <source>
        <dbReference type="ARBA" id="ARBA00004393"/>
    </source>
</evidence>
<feature type="compositionally biased region" description="Acidic residues" evidence="16">
    <location>
        <begin position="548"/>
        <end position="587"/>
    </location>
</feature>
<reference evidence="18 19" key="1">
    <citation type="journal article" date="2011" name="DNA Res.">
        <title>Whole-genome sequencing of sake yeast Saccharomyces cerevisiae Kyokai no. 7.</title>
        <authorList>
            <person name="Akao T."/>
            <person name="Yashiro I."/>
            <person name="Hosoyama A."/>
            <person name="Kitagaki H."/>
            <person name="Horikawa H."/>
            <person name="Watanabe D."/>
            <person name="Akada R."/>
            <person name="Ando Y."/>
            <person name="Harashima S."/>
            <person name="Inoue T."/>
            <person name="Inoue Y."/>
            <person name="Kajiwara S."/>
            <person name="Kitamoto K."/>
            <person name="Kitamoto N."/>
            <person name="Kobayashi O."/>
            <person name="Kuhara S."/>
            <person name="Masubuchi T."/>
            <person name="Mizoguchi H."/>
            <person name="Nakao Y."/>
            <person name="Nakazato A."/>
            <person name="Namise M."/>
            <person name="Oba T."/>
            <person name="Ogata T."/>
            <person name="Ohta A."/>
            <person name="Sato M."/>
            <person name="Shibasaki S."/>
            <person name="Takatsume Y."/>
            <person name="Tanimoto S."/>
            <person name="Tsuboi H."/>
            <person name="Nishimura A."/>
            <person name="Yoda K."/>
            <person name="Ishikawa T."/>
            <person name="Iwashita K."/>
            <person name="Fujita N."/>
            <person name="Shimoi H."/>
        </authorList>
    </citation>
    <scope>NUCLEOTIDE SEQUENCE [LARGE SCALE GENOMIC DNA]</scope>
    <source>
        <strain evidence="19">Kyokai no. 7 / NBRC 101557</strain>
    </source>
</reference>
<dbReference type="AlphaFoldDB" id="G2WDQ4"/>
<evidence type="ECO:0000256" key="5">
    <source>
        <dbReference type="ARBA" id="ARBA00022670"/>
    </source>
</evidence>
<evidence type="ECO:0000313" key="18">
    <source>
        <dbReference type="EMBL" id="GAA23197.1"/>
    </source>
</evidence>
<evidence type="ECO:0000256" key="4">
    <source>
        <dbReference type="ARBA" id="ARBA00022645"/>
    </source>
</evidence>
<keyword evidence="5 15" id="KW-0645">Protease</keyword>
<proteinExistence type="inferred from homology"/>
<keyword evidence="8 15" id="KW-0732">Signal</keyword>
<evidence type="ECO:0000256" key="11">
    <source>
        <dbReference type="ARBA" id="ARBA00023034"/>
    </source>
</evidence>
<dbReference type="InterPro" id="IPR033124">
    <property type="entry name" value="Ser_caboxypep_his_AS"/>
</dbReference>
<feature type="transmembrane region" description="Helical" evidence="17">
    <location>
        <begin position="627"/>
        <end position="645"/>
    </location>
</feature>
<feature type="compositionally biased region" description="Basic residues" evidence="16">
    <location>
        <begin position="710"/>
        <end position="720"/>
    </location>
</feature>
<dbReference type="EMBL" id="DG000043">
    <property type="protein sequence ID" value="GAA23197.1"/>
    <property type="molecule type" value="Genomic_DNA"/>
</dbReference>
<dbReference type="PROSITE" id="PS00131">
    <property type="entry name" value="CARBOXYPEPT_SER_SER"/>
    <property type="match status" value="1"/>
</dbReference>
<feature type="compositionally biased region" description="Basic and acidic residues" evidence="16">
    <location>
        <begin position="535"/>
        <end position="547"/>
    </location>
</feature>
<dbReference type="OrthoDB" id="443318at2759"/>
<evidence type="ECO:0000256" key="16">
    <source>
        <dbReference type="SAM" id="MobiDB-lite"/>
    </source>
</evidence>
<organism evidence="18 19">
    <name type="scientific">Saccharomyces cerevisiae (strain Kyokai no. 7 / NBRC 101557)</name>
    <name type="common">Baker's yeast</name>
    <dbReference type="NCBI Taxonomy" id="721032"/>
    <lineage>
        <taxon>Eukaryota</taxon>
        <taxon>Fungi</taxon>
        <taxon>Dikarya</taxon>
        <taxon>Ascomycota</taxon>
        <taxon>Saccharomycotina</taxon>
        <taxon>Saccharomycetes</taxon>
        <taxon>Saccharomycetales</taxon>
        <taxon>Saccharomycetaceae</taxon>
        <taxon>Saccharomyces</taxon>
    </lineage>
</organism>
<comment type="similarity">
    <text evidence="3 15">Belongs to the peptidase S10 family.</text>
</comment>
<comment type="subcellular location">
    <subcellularLocation>
        <location evidence="2">Golgi apparatus</location>
        <location evidence="2">trans-Golgi network membrane</location>
        <topology evidence="2">Single-pass type I membrane protein</topology>
    </subcellularLocation>
</comment>
<evidence type="ECO:0000256" key="10">
    <source>
        <dbReference type="ARBA" id="ARBA00022989"/>
    </source>
</evidence>
<dbReference type="InterPro" id="IPR001563">
    <property type="entry name" value="Peptidase_S10"/>
</dbReference>
<dbReference type="SUPFAM" id="SSF53474">
    <property type="entry name" value="alpha/beta-Hydrolases"/>
    <property type="match status" value="1"/>
</dbReference>
<dbReference type="GO" id="GO:0006915">
    <property type="term" value="P:apoptotic process"/>
    <property type="evidence" value="ECO:0007669"/>
    <property type="project" value="UniProtKB-KW"/>
</dbReference>
<keyword evidence="10 17" id="KW-1133">Transmembrane helix</keyword>
<keyword evidence="6 17" id="KW-0812">Transmembrane</keyword>
<feature type="region of interest" description="Disordered" evidence="16">
    <location>
        <begin position="682"/>
        <end position="737"/>
    </location>
</feature>
<keyword evidence="12 17" id="KW-0472">Membrane</keyword>
<evidence type="ECO:0000256" key="7">
    <source>
        <dbReference type="ARBA" id="ARBA00022703"/>
    </source>
</evidence>
<feature type="compositionally biased region" description="Acidic residues" evidence="16">
    <location>
        <begin position="525"/>
        <end position="534"/>
    </location>
</feature>
<keyword evidence="7" id="KW-0053">Apoptosis</keyword>
<evidence type="ECO:0000256" key="8">
    <source>
        <dbReference type="ARBA" id="ARBA00022729"/>
    </source>
</evidence>
<dbReference type="Gene3D" id="3.40.50.1820">
    <property type="entry name" value="alpha/beta hydrolase"/>
    <property type="match status" value="1"/>
</dbReference>
<comment type="caution">
    <text evidence="18">The sequence shown here is derived from an EMBL/GenBank/DDBJ whole genome shotgun (WGS) entry which is preliminary data.</text>
</comment>
<feature type="chain" id="PRO_5005131450" description="Carboxypeptidase" evidence="15">
    <location>
        <begin position="23"/>
        <end position="737"/>
    </location>
</feature>
<dbReference type="ESTHER" id="yeast-kex01">
    <property type="family name" value="Carboxypeptidase_S10"/>
</dbReference>
<dbReference type="Proteomes" id="UP000001608">
    <property type="component" value="Chromosome 7"/>
</dbReference>